<dbReference type="InterPro" id="IPR036691">
    <property type="entry name" value="Endo/exonu/phosph_ase_sf"/>
</dbReference>
<sequence>MNVHVPTEGKIDDIKDRCYEELERVFDKFPKYPTQILLGDFNAKVGREDIFKPTIGNESLHEISNDNGVRVVNFSTSKNLTLRSTMFPHRNIHKFTWTSDGRIRNQIDHILIDKRRHSSILDIRSLRAADYDTDHYLAVAKVRERLAVSKQTTHRVHMERFNLKKLNEVEGKEKYCADISNRFAALENLETEVDVNKAWETIRENIKMSAKESLGY</sequence>
<evidence type="ECO:0000313" key="2">
    <source>
        <dbReference type="Proteomes" id="UP000235965"/>
    </source>
</evidence>
<evidence type="ECO:0000313" key="1">
    <source>
        <dbReference type="EMBL" id="PNF33719.1"/>
    </source>
</evidence>
<dbReference type="EMBL" id="NEVH01009084">
    <property type="protein sequence ID" value="PNF33719.1"/>
    <property type="molecule type" value="Genomic_DNA"/>
</dbReference>
<dbReference type="Gene3D" id="3.60.10.10">
    <property type="entry name" value="Endonuclease/exonuclease/phosphatase"/>
    <property type="match status" value="1"/>
</dbReference>
<evidence type="ECO:0008006" key="3">
    <source>
        <dbReference type="Google" id="ProtNLM"/>
    </source>
</evidence>
<keyword evidence="2" id="KW-1185">Reference proteome</keyword>
<dbReference type="AlphaFoldDB" id="A0A2J7QYR7"/>
<organism evidence="1 2">
    <name type="scientific">Cryptotermes secundus</name>
    <dbReference type="NCBI Taxonomy" id="105785"/>
    <lineage>
        <taxon>Eukaryota</taxon>
        <taxon>Metazoa</taxon>
        <taxon>Ecdysozoa</taxon>
        <taxon>Arthropoda</taxon>
        <taxon>Hexapoda</taxon>
        <taxon>Insecta</taxon>
        <taxon>Pterygota</taxon>
        <taxon>Neoptera</taxon>
        <taxon>Polyneoptera</taxon>
        <taxon>Dictyoptera</taxon>
        <taxon>Blattodea</taxon>
        <taxon>Blattoidea</taxon>
        <taxon>Termitoidae</taxon>
        <taxon>Kalotermitidae</taxon>
        <taxon>Cryptotermitinae</taxon>
        <taxon>Cryptotermes</taxon>
    </lineage>
</organism>
<dbReference type="STRING" id="105785.A0A2J7QYR7"/>
<dbReference type="Proteomes" id="UP000235965">
    <property type="component" value="Unassembled WGS sequence"/>
</dbReference>
<dbReference type="SUPFAM" id="SSF56219">
    <property type="entry name" value="DNase I-like"/>
    <property type="match status" value="1"/>
</dbReference>
<protein>
    <recommendedName>
        <fullName evidence="3">Endonuclease/exonuclease/phosphatase domain-containing protein</fullName>
    </recommendedName>
</protein>
<comment type="caution">
    <text evidence="1">The sequence shown here is derived from an EMBL/GenBank/DDBJ whole genome shotgun (WGS) entry which is preliminary data.</text>
</comment>
<reference evidence="1 2" key="1">
    <citation type="submission" date="2017-12" db="EMBL/GenBank/DDBJ databases">
        <title>Hemimetabolous genomes reveal molecular basis of termite eusociality.</title>
        <authorList>
            <person name="Harrison M.C."/>
            <person name="Jongepier E."/>
            <person name="Robertson H.M."/>
            <person name="Arning N."/>
            <person name="Bitard-Feildel T."/>
            <person name="Chao H."/>
            <person name="Childers C.P."/>
            <person name="Dinh H."/>
            <person name="Doddapaneni H."/>
            <person name="Dugan S."/>
            <person name="Gowin J."/>
            <person name="Greiner C."/>
            <person name="Han Y."/>
            <person name="Hu H."/>
            <person name="Hughes D.S.T."/>
            <person name="Huylmans A.-K."/>
            <person name="Kemena C."/>
            <person name="Kremer L.P.M."/>
            <person name="Lee S.L."/>
            <person name="Lopez-Ezquerra A."/>
            <person name="Mallet L."/>
            <person name="Monroy-Kuhn J.M."/>
            <person name="Moser A."/>
            <person name="Murali S.C."/>
            <person name="Muzny D.M."/>
            <person name="Otani S."/>
            <person name="Piulachs M.-D."/>
            <person name="Poelchau M."/>
            <person name="Qu J."/>
            <person name="Schaub F."/>
            <person name="Wada-Katsumata A."/>
            <person name="Worley K.C."/>
            <person name="Xie Q."/>
            <person name="Ylla G."/>
            <person name="Poulsen M."/>
            <person name="Gibbs R.A."/>
            <person name="Schal C."/>
            <person name="Richards S."/>
            <person name="Belles X."/>
            <person name="Korb J."/>
            <person name="Bornberg-Bauer E."/>
        </authorList>
    </citation>
    <scope>NUCLEOTIDE SEQUENCE [LARGE SCALE GENOMIC DNA]</scope>
    <source>
        <tissue evidence="1">Whole body</tissue>
    </source>
</reference>
<accession>A0A2J7QYR7</accession>
<dbReference type="InParanoid" id="A0A2J7QYR7"/>
<gene>
    <name evidence="1" type="ORF">B7P43_G11438</name>
</gene>
<proteinExistence type="predicted"/>
<name>A0A2J7QYR7_9NEOP</name>